<comment type="caution">
    <text evidence="3">The sequence shown here is derived from an EMBL/GenBank/DDBJ whole genome shotgun (WGS) entry which is preliminary data.</text>
</comment>
<gene>
    <name evidence="3" type="ORF">GDO78_011239</name>
</gene>
<dbReference type="Proteomes" id="UP000770717">
    <property type="component" value="Unassembled WGS sequence"/>
</dbReference>
<dbReference type="PANTHER" id="PTHR47236:SF4">
    <property type="entry name" value="GENE 9195-RELATED"/>
    <property type="match status" value="1"/>
</dbReference>
<evidence type="ECO:0000256" key="2">
    <source>
        <dbReference type="SAM" id="SignalP"/>
    </source>
</evidence>
<sequence>MALSEICCLLFSLQFYEAVGCHGSGEILDIGKKEISYGLDQRSSGRLLEDFNVRTLFDKLEDQNLHLTSQLGRHRNETLSFYKAFIHRIQVLKEMLQSLELGTNKCVEWRTIPLEGEEESTRATMTSQQSQSSSLSMNQGYNADQIQGVFMQEAATLMKVVKLTLVKVTSELAAKKNMSATEQHNHMKGPNDPRAAGPPEQNQTLANKNAYEGLVNSHIPMLSSIGLQLQPLLFMTALHREDNLKRLITVSPITKTLEEIKEALKKQAQDKEIKASSVPVTIGNLVPMDMSQLSPRQLIIFRFGSALLHLVCQSCSQYPLLLLIAQTIPRIQSYGQMKEDLHLGDSYYDTENNILFVPSTSLDHVGELAVIIVHAVAQISTGMHQTPISSEYLQYMNGAIRAISAAFFHSWGAEGTQTGRDKAEIQPDMKTAVRDLLNIHKLPDHYDKRRSCEFYSRFKSQRTMESVFIKNSGHLREIPKEESSDQTVLQEEAVDVLNEEFLQLVKQAIKNKRECSELSTGTESIKDPAVFNRLAEKRDLAVLLEIERRCTSEKINAAESELLYLHPPDTTSSALQTSSCNQSIGTLDK</sequence>
<dbReference type="OrthoDB" id="9895300at2759"/>
<keyword evidence="4" id="KW-1185">Reference proteome</keyword>
<name>A0A8J6F888_ELECQ</name>
<feature type="signal peptide" evidence="2">
    <location>
        <begin position="1"/>
        <end position="18"/>
    </location>
</feature>
<reference evidence="3" key="1">
    <citation type="thesis" date="2020" institute="ProQuest LLC" country="789 East Eisenhower Parkway, Ann Arbor, MI, USA">
        <title>Comparative Genomics and Chromosome Evolution.</title>
        <authorList>
            <person name="Mudd A.B."/>
        </authorList>
    </citation>
    <scope>NUCLEOTIDE SEQUENCE</scope>
    <source>
        <strain evidence="3">HN-11 Male</strain>
        <tissue evidence="3">Kidney and liver</tissue>
    </source>
</reference>
<dbReference type="PANTHER" id="PTHR47236">
    <property type="entry name" value="GENE, 32742-RELATED-RELATED"/>
    <property type="match status" value="1"/>
</dbReference>
<feature type="region of interest" description="Disordered" evidence="1">
    <location>
        <begin position="568"/>
        <end position="589"/>
    </location>
</feature>
<feature type="region of interest" description="Disordered" evidence="1">
    <location>
        <begin position="176"/>
        <end position="203"/>
    </location>
</feature>
<evidence type="ECO:0000256" key="1">
    <source>
        <dbReference type="SAM" id="MobiDB-lite"/>
    </source>
</evidence>
<organism evidence="3 4">
    <name type="scientific">Eleutherodactylus coqui</name>
    <name type="common">Puerto Rican coqui</name>
    <dbReference type="NCBI Taxonomy" id="57060"/>
    <lineage>
        <taxon>Eukaryota</taxon>
        <taxon>Metazoa</taxon>
        <taxon>Chordata</taxon>
        <taxon>Craniata</taxon>
        <taxon>Vertebrata</taxon>
        <taxon>Euteleostomi</taxon>
        <taxon>Amphibia</taxon>
        <taxon>Batrachia</taxon>
        <taxon>Anura</taxon>
        <taxon>Neobatrachia</taxon>
        <taxon>Hyloidea</taxon>
        <taxon>Eleutherodactylidae</taxon>
        <taxon>Eleutherodactylinae</taxon>
        <taxon>Eleutherodactylus</taxon>
        <taxon>Eleutherodactylus</taxon>
    </lineage>
</organism>
<keyword evidence="2" id="KW-0732">Signal</keyword>
<feature type="chain" id="PRO_5035218054" evidence="2">
    <location>
        <begin position="19"/>
        <end position="589"/>
    </location>
</feature>
<feature type="compositionally biased region" description="Polar residues" evidence="1">
    <location>
        <begin position="569"/>
        <end position="589"/>
    </location>
</feature>
<dbReference type="AlphaFoldDB" id="A0A8J6F888"/>
<protein>
    <submittedName>
        <fullName evidence="3">Uncharacterized protein</fullName>
    </submittedName>
</protein>
<evidence type="ECO:0000313" key="4">
    <source>
        <dbReference type="Proteomes" id="UP000770717"/>
    </source>
</evidence>
<dbReference type="EMBL" id="WNTK01000006">
    <property type="protein sequence ID" value="KAG9482441.1"/>
    <property type="molecule type" value="Genomic_DNA"/>
</dbReference>
<evidence type="ECO:0000313" key="3">
    <source>
        <dbReference type="EMBL" id="KAG9482441.1"/>
    </source>
</evidence>
<proteinExistence type="predicted"/>
<accession>A0A8J6F888</accession>